<dbReference type="GO" id="GO:0015891">
    <property type="term" value="P:siderophore transport"/>
    <property type="evidence" value="ECO:0007669"/>
    <property type="project" value="InterPro"/>
</dbReference>
<feature type="chain" id="PRO_5012715755" evidence="17">
    <location>
        <begin position="36"/>
        <end position="807"/>
    </location>
</feature>
<dbReference type="GO" id="GO:0009279">
    <property type="term" value="C:cell outer membrane"/>
    <property type="evidence" value="ECO:0007669"/>
    <property type="project" value="UniProtKB-SubCell"/>
</dbReference>
<dbReference type="AlphaFoldDB" id="A0A246WN27"/>
<comment type="similarity">
    <text evidence="2 14 15">Belongs to the TonB-dependent receptor family.</text>
</comment>
<sequence length="807" mass="86927">MNQRLLPQRLALQPRLIALAVSAACALICAPAATAQTAAPAGAASAVRAYQLPAGPLGATLMQIAQQSGQAISVDPDLVRGLQAPAIRGNFTAAEAMQQAIGNSDLQLQQTGNGTLTVRRKQAGEGAQSSLPEVTVSATQATQMPTQGSDTYTVRESSAAAKMALSPRETPQTISVTTRAKMDDFKLNNINQVLASSSGITVEKAETERTYFTARGFDVTNFLFDGVGVPLTYSTQAGDLDTAMFDRIEVLQGANGLSASTGNPSATVNFVRKRPTAQFQASAGLTLSSWNTKRMDADISGPLNEAGTLSGRIVAAHQEGNSYLDRYQPTKDLFYGVVQADLGNATVATLGYSYQKVHAKGAMWGALPLTNADGSQAQYAVGANTSADWSYYDSKEQRSFAELSQQLGDGWQWKTSLNYDQIDSDSSLFYVAGAYDASTGTGLFGFPSMTTSSNKRSFADSNVNGKFKLFGREHDLTVGLSWSRSRQSQLSRNTASPSGDGYYYDIPLSQAFGGAFPAPVYDGDMTTEAYTDTRKTVYAATRLNLHDRVKLLLGANYTQADSTGYTESNTHVLSQSAVSPYAGLVVDLNENISAFGSYTRIFNPQYQVDANHATLAAATGNSYELGLKGEFFQRRLNASASVFRVKQNNLANYAGAFADFSYYYNGISAKSEGVEFNLNGQLSRNWQATAGLVAMRITGDDGSQVRTYVPRRQLRLSTTYRLPQLEQVKIGASLLYQGKTSYDTTNAAYQGGYSVLNLMSSYEISKNLSVSLNLNNVFNKKYLYSVSQGSGYYAEPINGSVAINWKY</sequence>
<keyword evidence="10 15" id="KW-0798">TonB box</keyword>
<keyword evidence="13 14" id="KW-0998">Cell outer membrane</keyword>
<evidence type="ECO:0000256" key="7">
    <source>
        <dbReference type="ARBA" id="ARBA00022729"/>
    </source>
</evidence>
<dbReference type="InterPro" id="IPR012910">
    <property type="entry name" value="Plug_dom"/>
</dbReference>
<dbReference type="Pfam" id="PF00593">
    <property type="entry name" value="TonB_dep_Rec_b-barrel"/>
    <property type="match status" value="1"/>
</dbReference>
<dbReference type="InterPro" id="IPR039426">
    <property type="entry name" value="TonB-dep_rcpt-like"/>
</dbReference>
<evidence type="ECO:0000259" key="18">
    <source>
        <dbReference type="SMART" id="SM00965"/>
    </source>
</evidence>
<dbReference type="Gene3D" id="2.40.170.20">
    <property type="entry name" value="TonB-dependent receptor, beta-barrel domain"/>
    <property type="match status" value="1"/>
</dbReference>
<feature type="domain" description="Secretin/TonB short N-terminal" evidence="18">
    <location>
        <begin position="70"/>
        <end position="121"/>
    </location>
</feature>
<protein>
    <submittedName>
        <fullName evidence="19">TonB-dependent siderophore receptor</fullName>
    </submittedName>
</protein>
<proteinExistence type="inferred from homology"/>
<dbReference type="PANTHER" id="PTHR32552">
    <property type="entry name" value="FERRICHROME IRON RECEPTOR-RELATED"/>
    <property type="match status" value="1"/>
</dbReference>
<feature type="compositionally biased region" description="Polar residues" evidence="16">
    <location>
        <begin position="127"/>
        <end position="152"/>
    </location>
</feature>
<dbReference type="Pfam" id="PF07660">
    <property type="entry name" value="STN"/>
    <property type="match status" value="1"/>
</dbReference>
<evidence type="ECO:0000256" key="4">
    <source>
        <dbReference type="ARBA" id="ARBA00022452"/>
    </source>
</evidence>
<dbReference type="PROSITE" id="PS52016">
    <property type="entry name" value="TONB_DEPENDENT_REC_3"/>
    <property type="match status" value="1"/>
</dbReference>
<organism evidence="19 20">
    <name type="scientific">Herbaspirillum robiniae</name>
    <dbReference type="NCBI Taxonomy" id="2014887"/>
    <lineage>
        <taxon>Bacteria</taxon>
        <taxon>Pseudomonadati</taxon>
        <taxon>Pseudomonadota</taxon>
        <taxon>Betaproteobacteria</taxon>
        <taxon>Burkholderiales</taxon>
        <taxon>Oxalobacteraceae</taxon>
        <taxon>Herbaspirillum</taxon>
    </lineage>
</organism>
<dbReference type="Pfam" id="PF07715">
    <property type="entry name" value="Plug"/>
    <property type="match status" value="1"/>
</dbReference>
<comment type="caution">
    <text evidence="19">The sequence shown here is derived from an EMBL/GenBank/DDBJ whole genome shotgun (WGS) entry which is preliminary data.</text>
</comment>
<evidence type="ECO:0000256" key="12">
    <source>
        <dbReference type="ARBA" id="ARBA00023170"/>
    </source>
</evidence>
<evidence type="ECO:0000256" key="16">
    <source>
        <dbReference type="SAM" id="MobiDB-lite"/>
    </source>
</evidence>
<reference evidence="19 20" key="1">
    <citation type="submission" date="2017-06" db="EMBL/GenBank/DDBJ databases">
        <title>Herbaspirillum phytohormonus sp. nov., isolated from the root nodule of Robinia pseudoacacia in lead-zinc mine.</title>
        <authorList>
            <person name="Fan M."/>
            <person name="Lin Y."/>
        </authorList>
    </citation>
    <scope>NUCLEOTIDE SEQUENCE [LARGE SCALE GENOMIC DNA]</scope>
    <source>
        <strain evidence="19 20">HZ10</strain>
    </source>
</reference>
<evidence type="ECO:0000256" key="13">
    <source>
        <dbReference type="ARBA" id="ARBA00023237"/>
    </source>
</evidence>
<dbReference type="InterPro" id="IPR037066">
    <property type="entry name" value="Plug_dom_sf"/>
</dbReference>
<dbReference type="InterPro" id="IPR036942">
    <property type="entry name" value="Beta-barrel_TonB_sf"/>
</dbReference>
<evidence type="ECO:0000313" key="19">
    <source>
        <dbReference type="EMBL" id="OWY27768.1"/>
    </source>
</evidence>
<dbReference type="Gene3D" id="3.55.50.30">
    <property type="match status" value="1"/>
</dbReference>
<dbReference type="EMBL" id="NJGU01000009">
    <property type="protein sequence ID" value="OWY27768.1"/>
    <property type="molecule type" value="Genomic_DNA"/>
</dbReference>
<evidence type="ECO:0000256" key="17">
    <source>
        <dbReference type="SAM" id="SignalP"/>
    </source>
</evidence>
<dbReference type="SMART" id="SM00965">
    <property type="entry name" value="STN"/>
    <property type="match status" value="1"/>
</dbReference>
<gene>
    <name evidence="19" type="ORF">CEJ42_16900</name>
</gene>
<evidence type="ECO:0000256" key="2">
    <source>
        <dbReference type="ARBA" id="ARBA00009810"/>
    </source>
</evidence>
<keyword evidence="6 14" id="KW-0812">Transmembrane</keyword>
<dbReference type="Proteomes" id="UP000197596">
    <property type="component" value="Unassembled WGS sequence"/>
</dbReference>
<evidence type="ECO:0000256" key="9">
    <source>
        <dbReference type="ARBA" id="ARBA00023065"/>
    </source>
</evidence>
<comment type="subcellular location">
    <subcellularLocation>
        <location evidence="1 14">Cell outer membrane</location>
        <topology evidence="1 14">Multi-pass membrane protein</topology>
    </subcellularLocation>
</comment>
<evidence type="ECO:0000256" key="6">
    <source>
        <dbReference type="ARBA" id="ARBA00022692"/>
    </source>
</evidence>
<keyword evidence="8" id="KW-0408">Iron</keyword>
<evidence type="ECO:0000256" key="14">
    <source>
        <dbReference type="PROSITE-ProRule" id="PRU01360"/>
    </source>
</evidence>
<feature type="signal peptide" evidence="17">
    <location>
        <begin position="1"/>
        <end position="35"/>
    </location>
</feature>
<feature type="region of interest" description="Disordered" evidence="16">
    <location>
        <begin position="121"/>
        <end position="152"/>
    </location>
</feature>
<keyword evidence="5" id="KW-0410">Iron transport</keyword>
<name>A0A246WN27_9BURK</name>
<evidence type="ECO:0000313" key="20">
    <source>
        <dbReference type="Proteomes" id="UP000197596"/>
    </source>
</evidence>
<evidence type="ECO:0000256" key="15">
    <source>
        <dbReference type="RuleBase" id="RU003357"/>
    </source>
</evidence>
<evidence type="ECO:0000256" key="3">
    <source>
        <dbReference type="ARBA" id="ARBA00022448"/>
    </source>
</evidence>
<keyword evidence="7 17" id="KW-0732">Signal</keyword>
<evidence type="ECO:0000256" key="5">
    <source>
        <dbReference type="ARBA" id="ARBA00022496"/>
    </source>
</evidence>
<dbReference type="Gene3D" id="2.170.130.10">
    <property type="entry name" value="TonB-dependent receptor, plug domain"/>
    <property type="match status" value="1"/>
</dbReference>
<dbReference type="InterPro" id="IPR000531">
    <property type="entry name" value="Beta-barrel_TonB"/>
</dbReference>
<dbReference type="FunFam" id="2.170.130.10:FF:000010">
    <property type="entry name" value="Ferripyoverdine receptor"/>
    <property type="match status" value="1"/>
</dbReference>
<keyword evidence="3 14" id="KW-0813">Transport</keyword>
<keyword evidence="4 14" id="KW-1134">Transmembrane beta strand</keyword>
<dbReference type="RefSeq" id="WP_088751912.1">
    <property type="nucleotide sequence ID" value="NZ_NJGU01000009.1"/>
</dbReference>
<evidence type="ECO:0000256" key="8">
    <source>
        <dbReference type="ARBA" id="ARBA00023004"/>
    </source>
</evidence>
<evidence type="ECO:0000256" key="11">
    <source>
        <dbReference type="ARBA" id="ARBA00023136"/>
    </source>
</evidence>
<keyword evidence="11 14" id="KW-0472">Membrane</keyword>
<dbReference type="InterPro" id="IPR010105">
    <property type="entry name" value="TonB_sidphr_rcpt"/>
</dbReference>
<dbReference type="GO" id="GO:0038023">
    <property type="term" value="F:signaling receptor activity"/>
    <property type="evidence" value="ECO:0007669"/>
    <property type="project" value="InterPro"/>
</dbReference>
<evidence type="ECO:0000256" key="10">
    <source>
        <dbReference type="ARBA" id="ARBA00023077"/>
    </source>
</evidence>
<dbReference type="InterPro" id="IPR011662">
    <property type="entry name" value="Secretin/TonB_short_N"/>
</dbReference>
<accession>A0A246WN27</accession>
<dbReference type="NCBIfam" id="TIGR01783">
    <property type="entry name" value="TonB-siderophor"/>
    <property type="match status" value="1"/>
</dbReference>
<dbReference type="CDD" id="cd01347">
    <property type="entry name" value="ligand_gated_channel"/>
    <property type="match status" value="1"/>
</dbReference>
<dbReference type="SUPFAM" id="SSF56935">
    <property type="entry name" value="Porins"/>
    <property type="match status" value="1"/>
</dbReference>
<keyword evidence="12 19" id="KW-0675">Receptor</keyword>
<dbReference type="GO" id="GO:0015344">
    <property type="term" value="F:siderophore uptake transmembrane transporter activity"/>
    <property type="evidence" value="ECO:0007669"/>
    <property type="project" value="TreeGrafter"/>
</dbReference>
<evidence type="ECO:0000256" key="1">
    <source>
        <dbReference type="ARBA" id="ARBA00004571"/>
    </source>
</evidence>
<dbReference type="PANTHER" id="PTHR32552:SF74">
    <property type="entry name" value="HYDROXAMATE SIDEROPHORE RECEPTOR FHUE"/>
    <property type="match status" value="1"/>
</dbReference>
<keyword evidence="9" id="KW-0406">Ion transport</keyword>